<sequence>MKLCPIPARCGAAVATFAHGGAEIDKDGSPCSTLISVNLDDLSWEVQADASDGIARVRPALAVSGNKLYIFGGYGRDLSVEGEQENSYSVLEFDTEKGTWFWAIRYERPPENVRTLGSELWAVRWELGILVVCGRAKRGEPIDLGRGSYYNYEPVSNGWSSLTPSGTLPPHALWYEVRKSTGSFGEVLICVWHADTENVPIRFEAWKYSMMPVLDDIREIGLREALRSTEEAEQIDLEMAHSGPDGRMLLVGGRKRPGDPRSQRWDVYCDVGKMKDRQN</sequence>
<keyword evidence="2" id="KW-1185">Reference proteome</keyword>
<evidence type="ECO:0000313" key="2">
    <source>
        <dbReference type="Proteomes" id="UP000006514"/>
    </source>
</evidence>
<proteinExistence type="predicted"/>
<reference evidence="2" key="1">
    <citation type="journal article" date="2012" name="Science">
        <title>The Paleozoic origin of enzymatic lignin decomposition reconstructed from 31 fungal genomes.</title>
        <authorList>
            <person name="Floudas D."/>
            <person name="Binder M."/>
            <person name="Riley R."/>
            <person name="Barry K."/>
            <person name="Blanchette R.A."/>
            <person name="Henrissat B."/>
            <person name="Martinez A.T."/>
            <person name="Otillar R."/>
            <person name="Spatafora J.W."/>
            <person name="Yadav J.S."/>
            <person name="Aerts A."/>
            <person name="Benoit I."/>
            <person name="Boyd A."/>
            <person name="Carlson A."/>
            <person name="Copeland A."/>
            <person name="Coutinho P.M."/>
            <person name="de Vries R.P."/>
            <person name="Ferreira P."/>
            <person name="Findley K."/>
            <person name="Foster B."/>
            <person name="Gaskell J."/>
            <person name="Glotzer D."/>
            <person name="Gorecki P."/>
            <person name="Heitman J."/>
            <person name="Hesse C."/>
            <person name="Hori C."/>
            <person name="Igarashi K."/>
            <person name="Jurgens J.A."/>
            <person name="Kallen N."/>
            <person name="Kersten P."/>
            <person name="Kohler A."/>
            <person name="Kuees U."/>
            <person name="Kumar T.K.A."/>
            <person name="Kuo A."/>
            <person name="LaButti K."/>
            <person name="Larrondo L.F."/>
            <person name="Lindquist E."/>
            <person name="Ling A."/>
            <person name="Lombard V."/>
            <person name="Lucas S."/>
            <person name="Lundell T."/>
            <person name="Martin R."/>
            <person name="McLaughlin D.J."/>
            <person name="Morgenstern I."/>
            <person name="Morin E."/>
            <person name="Murat C."/>
            <person name="Nagy L.G."/>
            <person name="Nolan M."/>
            <person name="Ohm R.A."/>
            <person name="Patyshakuliyeva A."/>
            <person name="Rokas A."/>
            <person name="Ruiz-Duenas F.J."/>
            <person name="Sabat G."/>
            <person name="Salamov A."/>
            <person name="Samejima M."/>
            <person name="Schmutz J."/>
            <person name="Slot J.C."/>
            <person name="St John F."/>
            <person name="Stenlid J."/>
            <person name="Sun H."/>
            <person name="Sun S."/>
            <person name="Syed K."/>
            <person name="Tsang A."/>
            <person name="Wiebenga A."/>
            <person name="Young D."/>
            <person name="Pisabarro A."/>
            <person name="Eastwood D.C."/>
            <person name="Martin F."/>
            <person name="Cullen D."/>
            <person name="Grigoriev I.V."/>
            <person name="Hibbett D.S."/>
        </authorList>
    </citation>
    <scope>NUCLEOTIDE SEQUENCE [LARGE SCALE GENOMIC DNA]</scope>
    <source>
        <strain evidence="2">TFB10046</strain>
    </source>
</reference>
<evidence type="ECO:0000313" key="1">
    <source>
        <dbReference type="EMBL" id="EJD33144.1"/>
    </source>
</evidence>
<gene>
    <name evidence="1" type="ORF">AURDEDRAFT_131837</name>
</gene>
<name>J0CS99_AURST</name>
<accession>J0CS99</accession>
<dbReference type="InterPro" id="IPR015915">
    <property type="entry name" value="Kelch-typ_b-propeller"/>
</dbReference>
<protein>
    <submittedName>
        <fullName evidence="1">Uncharacterized protein</fullName>
    </submittedName>
</protein>
<dbReference type="EMBL" id="JH688409">
    <property type="protein sequence ID" value="EJD33144.1"/>
    <property type="molecule type" value="Genomic_DNA"/>
</dbReference>
<dbReference type="Pfam" id="PF01344">
    <property type="entry name" value="Kelch_1"/>
    <property type="match status" value="1"/>
</dbReference>
<dbReference type="Proteomes" id="UP000006514">
    <property type="component" value="Unassembled WGS sequence"/>
</dbReference>
<dbReference type="Gene3D" id="2.120.10.80">
    <property type="entry name" value="Kelch-type beta propeller"/>
    <property type="match status" value="1"/>
</dbReference>
<dbReference type="KEGG" id="adl:AURDEDRAFT_131837"/>
<dbReference type="AlphaFoldDB" id="J0CS99"/>
<dbReference type="InterPro" id="IPR006652">
    <property type="entry name" value="Kelch_1"/>
</dbReference>
<dbReference type="SUPFAM" id="SSF117281">
    <property type="entry name" value="Kelch motif"/>
    <property type="match status" value="1"/>
</dbReference>
<organism evidence="1 2">
    <name type="scientific">Auricularia subglabra (strain TFB-10046 / SS5)</name>
    <name type="common">White-rot fungus</name>
    <name type="synonym">Auricularia delicata (strain TFB10046)</name>
    <dbReference type="NCBI Taxonomy" id="717982"/>
    <lineage>
        <taxon>Eukaryota</taxon>
        <taxon>Fungi</taxon>
        <taxon>Dikarya</taxon>
        <taxon>Basidiomycota</taxon>
        <taxon>Agaricomycotina</taxon>
        <taxon>Agaricomycetes</taxon>
        <taxon>Auriculariales</taxon>
        <taxon>Auriculariaceae</taxon>
        <taxon>Auricularia</taxon>
    </lineage>
</organism>
<dbReference type="InParanoid" id="J0CS99"/>